<sequence>VLTGTSALVYIGRVTILCRRAYRANLAPRHYQPTADHMRTVDEVIDQFGTGFQSSNQTEPRLSNVVS</sequence>
<feature type="non-terminal residue" evidence="1">
    <location>
        <position position="1"/>
    </location>
</feature>
<dbReference type="Proteomes" id="UP001331761">
    <property type="component" value="Unassembled WGS sequence"/>
</dbReference>
<protein>
    <submittedName>
        <fullName evidence="1">Uncharacterized protein</fullName>
    </submittedName>
</protein>
<reference evidence="1 2" key="1">
    <citation type="submission" date="2019-10" db="EMBL/GenBank/DDBJ databases">
        <title>Assembly and Annotation for the nematode Trichostrongylus colubriformis.</title>
        <authorList>
            <person name="Martin J."/>
        </authorList>
    </citation>
    <scope>NUCLEOTIDE SEQUENCE [LARGE SCALE GENOMIC DNA]</scope>
    <source>
        <strain evidence="1">G859</strain>
        <tissue evidence="1">Whole worm</tissue>
    </source>
</reference>
<comment type="caution">
    <text evidence="1">The sequence shown here is derived from an EMBL/GenBank/DDBJ whole genome shotgun (WGS) entry which is preliminary data.</text>
</comment>
<evidence type="ECO:0000313" key="2">
    <source>
        <dbReference type="Proteomes" id="UP001331761"/>
    </source>
</evidence>
<organism evidence="1 2">
    <name type="scientific">Trichostrongylus colubriformis</name>
    <name type="common">Black scour worm</name>
    <dbReference type="NCBI Taxonomy" id="6319"/>
    <lineage>
        <taxon>Eukaryota</taxon>
        <taxon>Metazoa</taxon>
        <taxon>Ecdysozoa</taxon>
        <taxon>Nematoda</taxon>
        <taxon>Chromadorea</taxon>
        <taxon>Rhabditida</taxon>
        <taxon>Rhabditina</taxon>
        <taxon>Rhabditomorpha</taxon>
        <taxon>Strongyloidea</taxon>
        <taxon>Trichostrongylidae</taxon>
        <taxon>Trichostrongylus</taxon>
    </lineage>
</organism>
<gene>
    <name evidence="1" type="ORF">GCK32_005558</name>
</gene>
<keyword evidence="2" id="KW-1185">Reference proteome</keyword>
<name>A0AAN8FMA0_TRICO</name>
<proteinExistence type="predicted"/>
<dbReference type="AlphaFoldDB" id="A0AAN8FMA0"/>
<dbReference type="EMBL" id="WIXE01006284">
    <property type="protein sequence ID" value="KAK5981427.1"/>
    <property type="molecule type" value="Genomic_DNA"/>
</dbReference>
<accession>A0AAN8FMA0</accession>
<evidence type="ECO:0000313" key="1">
    <source>
        <dbReference type="EMBL" id="KAK5981427.1"/>
    </source>
</evidence>